<comment type="caution">
    <text evidence="1">The sequence shown here is derived from an EMBL/GenBank/DDBJ whole genome shotgun (WGS) entry which is preliminary data.</text>
</comment>
<evidence type="ECO:0000313" key="2">
    <source>
        <dbReference type="Proteomes" id="UP000789525"/>
    </source>
</evidence>
<dbReference type="Proteomes" id="UP000789525">
    <property type="component" value="Unassembled WGS sequence"/>
</dbReference>
<accession>A0ACA9NN88</accession>
<sequence>GPDALLVDGYGPLVQWLKKDIERLGGKFILGEKVAEVTLQEGEGEEDEGKVLLKTQKTTRDATDESNQQAPTQKQYLTPYSLLTLPLGVLKHDPPVFNPPLPLRRRQAIDRLGFGLLDKVVLVYETAWWASSEQPATRPNDGNEDEAEEQGDSTIKMLLVSDEHPTRLMGPSGGLYPDSENIPTGAFPPRTPEYVKEHPQALMIFDVHAQSGIPALCLFIGGERGDVMEACTDEETKRWAVDAVNSYLGKPLFTSRSTNQNKDIPQPKEVIRTTWRADPNAYGSYSFIPKGGIEGQTAASPIDQLELSRTLWDKVFWAGEHTEVNRYSTVHGAWTTGVREAEKILVKLEAK</sequence>
<reference evidence="1" key="1">
    <citation type="submission" date="2021-06" db="EMBL/GenBank/DDBJ databases">
        <authorList>
            <person name="Kallberg Y."/>
            <person name="Tangrot J."/>
            <person name="Rosling A."/>
        </authorList>
    </citation>
    <scope>NUCLEOTIDE SEQUENCE</scope>
    <source>
        <strain evidence="1">CL356</strain>
    </source>
</reference>
<keyword evidence="2" id="KW-1185">Reference proteome</keyword>
<evidence type="ECO:0000313" key="1">
    <source>
        <dbReference type="EMBL" id="CAG8660665.1"/>
    </source>
</evidence>
<dbReference type="EMBL" id="CAJVPT010022562">
    <property type="protein sequence ID" value="CAG8660665.1"/>
    <property type="molecule type" value="Genomic_DNA"/>
</dbReference>
<proteinExistence type="predicted"/>
<protein>
    <submittedName>
        <fullName evidence="1">13303_t:CDS:1</fullName>
    </submittedName>
</protein>
<feature type="non-terminal residue" evidence="1">
    <location>
        <position position="1"/>
    </location>
</feature>
<gene>
    <name evidence="1" type="ORF">ACOLOM_LOCUS8580</name>
</gene>
<name>A0ACA9NN88_9GLOM</name>
<organism evidence="1 2">
    <name type="scientific">Acaulospora colombiana</name>
    <dbReference type="NCBI Taxonomy" id="27376"/>
    <lineage>
        <taxon>Eukaryota</taxon>
        <taxon>Fungi</taxon>
        <taxon>Fungi incertae sedis</taxon>
        <taxon>Mucoromycota</taxon>
        <taxon>Glomeromycotina</taxon>
        <taxon>Glomeromycetes</taxon>
        <taxon>Diversisporales</taxon>
        <taxon>Acaulosporaceae</taxon>
        <taxon>Acaulospora</taxon>
    </lineage>
</organism>